<feature type="domain" description="ABC transmembrane type-2" evidence="11">
    <location>
        <begin position="76"/>
        <end position="300"/>
    </location>
</feature>
<reference evidence="13" key="1">
    <citation type="submission" date="2016-10" db="EMBL/GenBank/DDBJ databases">
        <authorList>
            <person name="Varghese N."/>
            <person name="Submissions S."/>
        </authorList>
    </citation>
    <scope>NUCLEOTIDE SEQUENCE [LARGE SCALE GENOMIC DNA]</scope>
    <source>
        <strain evidence="13">DSM 20524</strain>
    </source>
</reference>
<dbReference type="EMBL" id="FOGQ01000019">
    <property type="protein sequence ID" value="SES30899.1"/>
    <property type="molecule type" value="Genomic_DNA"/>
</dbReference>
<dbReference type="InterPro" id="IPR013525">
    <property type="entry name" value="ABC2_TM"/>
</dbReference>
<feature type="transmembrane region" description="Helical" evidence="10">
    <location>
        <begin position="157"/>
        <end position="179"/>
    </location>
</feature>
<feature type="transmembrane region" description="Helical" evidence="10">
    <location>
        <begin position="112"/>
        <end position="136"/>
    </location>
</feature>
<dbReference type="InterPro" id="IPR047817">
    <property type="entry name" value="ABC2_TM_bact-type"/>
</dbReference>
<keyword evidence="6 10" id="KW-0812">Transmembrane</keyword>
<evidence type="ECO:0000256" key="9">
    <source>
        <dbReference type="ARBA" id="ARBA00023251"/>
    </source>
</evidence>
<keyword evidence="8 10" id="KW-0472">Membrane</keyword>
<comment type="similarity">
    <text evidence="2 10">Belongs to the ABC-2 integral membrane protein family.</text>
</comment>
<evidence type="ECO:0000256" key="8">
    <source>
        <dbReference type="ARBA" id="ARBA00023136"/>
    </source>
</evidence>
<comment type="subcellular location">
    <subcellularLocation>
        <location evidence="1">Cell inner membrane</location>
        <topology evidence="1">Multi-pass membrane protein</topology>
    </subcellularLocation>
    <subcellularLocation>
        <location evidence="10">Cell membrane</location>
        <topology evidence="10">Multi-pass membrane protein</topology>
    </subcellularLocation>
</comment>
<evidence type="ECO:0000256" key="3">
    <source>
        <dbReference type="ARBA" id="ARBA00022448"/>
    </source>
</evidence>
<evidence type="ECO:0000313" key="12">
    <source>
        <dbReference type="EMBL" id="SES30899.1"/>
    </source>
</evidence>
<keyword evidence="5" id="KW-0997">Cell inner membrane</keyword>
<sequence>MGRPGRHRLREENIKALNEAVVNHSGVVLIVEASELDPVTSRPRLPDYIKQSWDRRHFIWADARSKALKSTKNYRLWRFWLVVNPLLDVALYGFLFGFLLKTSRGVDNFVGFLVLGIIFMRMLTGLVGQGSGLIKASKGMITAFQFPRASLVLSQSIRACIDNLVPALVAIVLALLAQYHMPPSWTLMLVIPLYFLLHLFGAGLMFLAARATAVIPDLQALIRVGTQAWFFLSGVMYSVERFASDPIIYTAMSLNPAYQLLTAIRDATIYATVPTLSTWLVLCAWSFGTFAVGFIYFWRAEERYVRFA</sequence>
<proteinExistence type="inferred from homology"/>
<keyword evidence="4 10" id="KW-1003">Cell membrane</keyword>
<gene>
    <name evidence="12" type="ORF">SAMN05661109_02626</name>
</gene>
<dbReference type="InterPro" id="IPR000412">
    <property type="entry name" value="ABC_2_transport"/>
</dbReference>
<keyword evidence="9" id="KW-0046">Antibiotic resistance</keyword>
<feature type="transmembrane region" description="Helical" evidence="10">
    <location>
        <begin position="279"/>
        <end position="298"/>
    </location>
</feature>
<dbReference type="GO" id="GO:0043190">
    <property type="term" value="C:ATP-binding cassette (ABC) transporter complex"/>
    <property type="evidence" value="ECO:0007669"/>
    <property type="project" value="InterPro"/>
</dbReference>
<accession>A0A1H9WAT4</accession>
<evidence type="ECO:0000256" key="6">
    <source>
        <dbReference type="ARBA" id="ARBA00022692"/>
    </source>
</evidence>
<evidence type="ECO:0000256" key="4">
    <source>
        <dbReference type="ARBA" id="ARBA00022475"/>
    </source>
</evidence>
<feature type="transmembrane region" description="Helical" evidence="10">
    <location>
        <begin position="79"/>
        <end position="100"/>
    </location>
</feature>
<dbReference type="PANTHER" id="PTHR30413:SF8">
    <property type="entry name" value="TRANSPORT PERMEASE PROTEIN"/>
    <property type="match status" value="1"/>
</dbReference>
<dbReference type="Proteomes" id="UP000198929">
    <property type="component" value="Unassembled WGS sequence"/>
</dbReference>
<organism evidence="12 13">
    <name type="scientific">Corynebacterium cystitidis DSM 20524</name>
    <dbReference type="NCBI Taxonomy" id="1121357"/>
    <lineage>
        <taxon>Bacteria</taxon>
        <taxon>Bacillati</taxon>
        <taxon>Actinomycetota</taxon>
        <taxon>Actinomycetes</taxon>
        <taxon>Mycobacteriales</taxon>
        <taxon>Corynebacteriaceae</taxon>
        <taxon>Corynebacterium</taxon>
    </lineage>
</organism>
<evidence type="ECO:0000256" key="7">
    <source>
        <dbReference type="ARBA" id="ARBA00022989"/>
    </source>
</evidence>
<dbReference type="PROSITE" id="PS51012">
    <property type="entry name" value="ABC_TM2"/>
    <property type="match status" value="1"/>
</dbReference>
<dbReference type="GO" id="GO:0140359">
    <property type="term" value="F:ABC-type transporter activity"/>
    <property type="evidence" value="ECO:0007669"/>
    <property type="project" value="InterPro"/>
</dbReference>
<keyword evidence="3 10" id="KW-0813">Transport</keyword>
<keyword evidence="13" id="KW-1185">Reference proteome</keyword>
<feature type="transmembrane region" description="Helical" evidence="10">
    <location>
        <begin position="185"/>
        <end position="208"/>
    </location>
</feature>
<dbReference type="Pfam" id="PF01061">
    <property type="entry name" value="ABC2_membrane"/>
    <property type="match status" value="1"/>
</dbReference>
<evidence type="ECO:0000256" key="2">
    <source>
        <dbReference type="ARBA" id="ARBA00007783"/>
    </source>
</evidence>
<evidence type="ECO:0000256" key="10">
    <source>
        <dbReference type="RuleBase" id="RU361157"/>
    </source>
</evidence>
<evidence type="ECO:0000259" key="11">
    <source>
        <dbReference type="PROSITE" id="PS51012"/>
    </source>
</evidence>
<evidence type="ECO:0000313" key="13">
    <source>
        <dbReference type="Proteomes" id="UP000198929"/>
    </source>
</evidence>
<dbReference type="GO" id="GO:0015920">
    <property type="term" value="P:lipopolysaccharide transport"/>
    <property type="evidence" value="ECO:0007669"/>
    <property type="project" value="TreeGrafter"/>
</dbReference>
<dbReference type="PANTHER" id="PTHR30413">
    <property type="entry name" value="INNER MEMBRANE TRANSPORT PERMEASE"/>
    <property type="match status" value="1"/>
</dbReference>
<evidence type="ECO:0000256" key="5">
    <source>
        <dbReference type="ARBA" id="ARBA00022519"/>
    </source>
</evidence>
<dbReference type="PRINTS" id="PR00164">
    <property type="entry name" value="ABC2TRNSPORT"/>
</dbReference>
<dbReference type="GO" id="GO:0046677">
    <property type="term" value="P:response to antibiotic"/>
    <property type="evidence" value="ECO:0007669"/>
    <property type="project" value="UniProtKB-KW"/>
</dbReference>
<name>A0A1H9WAT4_9CORY</name>
<feature type="transmembrane region" description="Helical" evidence="10">
    <location>
        <begin position="220"/>
        <end position="239"/>
    </location>
</feature>
<dbReference type="RefSeq" id="WP_092260854.1">
    <property type="nucleotide sequence ID" value="NZ_CP047199.1"/>
</dbReference>
<keyword evidence="7 10" id="KW-1133">Transmembrane helix</keyword>
<evidence type="ECO:0000256" key="1">
    <source>
        <dbReference type="ARBA" id="ARBA00004429"/>
    </source>
</evidence>
<dbReference type="AlphaFoldDB" id="A0A1H9WAT4"/>
<protein>
    <recommendedName>
        <fullName evidence="10">Transport permease protein</fullName>
    </recommendedName>
</protein>
<dbReference type="STRING" id="1121357.SAMN05661109_02626"/>